<sequence>MRGMNAALSARDIALHYPGSPQPVLSGLDLDLHPGRIVALLGPSGIGKSSLLRTLAGLETASFGRIMVGGSAIEGAHPAVALAFQNPALLPWLTLEKNVGFGLDFKHQPALTASQRKARVQDAIAAVGLQAARHLHPSQLSGGMASRAALARCLARHPAVLLLDEPFGALDEVTRAEMQQLLLRIVAERRPATLLITHDIDEALLLADRVLLLGGTPAGVVGDWDIDLPQPRAAMLAELGRLRIDILQTLRTALRSH</sequence>
<dbReference type="InterPro" id="IPR003593">
    <property type="entry name" value="AAA+_ATPase"/>
</dbReference>
<dbReference type="SUPFAM" id="SSF52540">
    <property type="entry name" value="P-loop containing nucleoside triphosphate hydrolases"/>
    <property type="match status" value="1"/>
</dbReference>
<dbReference type="PANTHER" id="PTHR42788:SF19">
    <property type="entry name" value="ALIPHATIC SULFONATES IMPORT ATP-BINDING PROTEIN SSUB 2"/>
    <property type="match status" value="1"/>
</dbReference>
<dbReference type="PROSITE" id="PS00211">
    <property type="entry name" value="ABC_TRANSPORTER_1"/>
    <property type="match status" value="1"/>
</dbReference>
<dbReference type="GO" id="GO:0016887">
    <property type="term" value="F:ATP hydrolysis activity"/>
    <property type="evidence" value="ECO:0007669"/>
    <property type="project" value="InterPro"/>
</dbReference>
<dbReference type="Proteomes" id="UP000182373">
    <property type="component" value="Chromosome"/>
</dbReference>
<dbReference type="InterPro" id="IPR050166">
    <property type="entry name" value="ABC_transporter_ATP-bind"/>
</dbReference>
<dbReference type="GO" id="GO:0005524">
    <property type="term" value="F:ATP binding"/>
    <property type="evidence" value="ECO:0007669"/>
    <property type="project" value="UniProtKB-KW"/>
</dbReference>
<organism evidence="6 7">
    <name type="scientific">Granulibacter bethesdensis</name>
    <dbReference type="NCBI Taxonomy" id="364410"/>
    <lineage>
        <taxon>Bacteria</taxon>
        <taxon>Pseudomonadati</taxon>
        <taxon>Pseudomonadota</taxon>
        <taxon>Alphaproteobacteria</taxon>
        <taxon>Acetobacterales</taxon>
        <taxon>Acetobacteraceae</taxon>
        <taxon>Granulibacter</taxon>
    </lineage>
</organism>
<name>A0AAC9KG19_9PROT</name>
<reference evidence="7" key="1">
    <citation type="submission" date="2016-11" db="EMBL/GenBank/DDBJ databases">
        <title>Comparative genomic and phenotypic analysis of Granulibacter bethesdensis clinical isolates from patients with chronic granulomatous disease.</title>
        <authorList>
            <person name="Zarember K.A."/>
            <person name="Porcella S.F."/>
            <person name="Chu J."/>
            <person name="Ding L."/>
            <person name="Dahlstrom E."/>
            <person name="Barbian K."/>
            <person name="Martens C."/>
            <person name="Sykora L."/>
            <person name="Kramer S."/>
            <person name="Pettinato A.M."/>
            <person name="Hong H."/>
            <person name="Wald G."/>
            <person name="Berg L.J."/>
            <person name="Rogge L.S."/>
            <person name="Greenberg D.E."/>
            <person name="Falcone E.L."/>
            <person name="Neves J.F."/>
            <person name="Simoes M.J."/>
            <person name="Casal M."/>
            <person name="Rodriguez-Lopez F.C."/>
            <person name="Zelazny A."/>
            <person name="Gallin J.I."/>
            <person name="Holland S.M."/>
        </authorList>
    </citation>
    <scope>NUCLEOTIDE SEQUENCE [LARGE SCALE GENOMIC DNA]</scope>
    <source>
        <strain evidence="7">NIH9.1</strain>
    </source>
</reference>
<evidence type="ECO:0000256" key="2">
    <source>
        <dbReference type="ARBA" id="ARBA00022448"/>
    </source>
</evidence>
<dbReference type="SMART" id="SM00382">
    <property type="entry name" value="AAA"/>
    <property type="match status" value="1"/>
</dbReference>
<dbReference type="InterPro" id="IPR027417">
    <property type="entry name" value="P-loop_NTPase"/>
</dbReference>
<protein>
    <submittedName>
        <fullName evidence="6">ABC transporter ATP-binding protein</fullName>
    </submittedName>
</protein>
<dbReference type="InterPro" id="IPR017871">
    <property type="entry name" value="ABC_transporter-like_CS"/>
</dbReference>
<evidence type="ECO:0000313" key="6">
    <source>
        <dbReference type="EMBL" id="APH55628.1"/>
    </source>
</evidence>
<evidence type="ECO:0000313" key="7">
    <source>
        <dbReference type="Proteomes" id="UP000182373"/>
    </source>
</evidence>
<proteinExistence type="inferred from homology"/>
<accession>A0AAC9KG19</accession>
<dbReference type="EMBL" id="CP018191">
    <property type="protein sequence ID" value="APH55628.1"/>
    <property type="molecule type" value="Genomic_DNA"/>
</dbReference>
<gene>
    <name evidence="6" type="ORF">GbCGDNIH9_2301</name>
</gene>
<dbReference type="PANTHER" id="PTHR42788">
    <property type="entry name" value="TAURINE IMPORT ATP-BINDING PROTEIN-RELATED"/>
    <property type="match status" value="1"/>
</dbReference>
<evidence type="ECO:0000256" key="3">
    <source>
        <dbReference type="ARBA" id="ARBA00022741"/>
    </source>
</evidence>
<evidence type="ECO:0000256" key="1">
    <source>
        <dbReference type="ARBA" id="ARBA00005417"/>
    </source>
</evidence>
<evidence type="ECO:0000259" key="5">
    <source>
        <dbReference type="PROSITE" id="PS50893"/>
    </source>
</evidence>
<dbReference type="Pfam" id="PF00005">
    <property type="entry name" value="ABC_tran"/>
    <property type="match status" value="1"/>
</dbReference>
<dbReference type="AlphaFoldDB" id="A0AAC9KG19"/>
<dbReference type="Gene3D" id="3.40.50.300">
    <property type="entry name" value="P-loop containing nucleotide triphosphate hydrolases"/>
    <property type="match status" value="1"/>
</dbReference>
<dbReference type="PROSITE" id="PS50893">
    <property type="entry name" value="ABC_TRANSPORTER_2"/>
    <property type="match status" value="1"/>
</dbReference>
<evidence type="ECO:0000256" key="4">
    <source>
        <dbReference type="ARBA" id="ARBA00022840"/>
    </source>
</evidence>
<dbReference type="InterPro" id="IPR003439">
    <property type="entry name" value="ABC_transporter-like_ATP-bd"/>
</dbReference>
<keyword evidence="2" id="KW-0813">Transport</keyword>
<keyword evidence="3" id="KW-0547">Nucleotide-binding</keyword>
<comment type="similarity">
    <text evidence="1">Belongs to the ABC transporter superfamily.</text>
</comment>
<feature type="domain" description="ABC transporter" evidence="5">
    <location>
        <begin position="8"/>
        <end position="240"/>
    </location>
</feature>
<keyword evidence="4 6" id="KW-0067">ATP-binding</keyword>